<dbReference type="Gene3D" id="3.40.630.30">
    <property type="match status" value="1"/>
</dbReference>
<dbReference type="SUPFAM" id="SSF55729">
    <property type="entry name" value="Acyl-CoA N-acyltransferases (Nat)"/>
    <property type="match status" value="1"/>
</dbReference>
<name>A0ABX9TT69_9GAMM</name>
<evidence type="ECO:0000313" key="2">
    <source>
        <dbReference type="EMBL" id="RLL19188.1"/>
    </source>
</evidence>
<evidence type="ECO:0000313" key="3">
    <source>
        <dbReference type="Proteomes" id="UP000280271"/>
    </source>
</evidence>
<protein>
    <submittedName>
        <fullName evidence="2">GNAT family N-acetyltransferase</fullName>
    </submittedName>
</protein>
<feature type="domain" description="N-acetyltransferase" evidence="1">
    <location>
        <begin position="51"/>
        <end position="202"/>
    </location>
</feature>
<accession>A0ABX9TT69</accession>
<dbReference type="Pfam" id="PF13302">
    <property type="entry name" value="Acetyltransf_3"/>
    <property type="match status" value="1"/>
</dbReference>
<dbReference type="Proteomes" id="UP000280271">
    <property type="component" value="Unassembled WGS sequence"/>
</dbReference>
<keyword evidence="3" id="KW-1185">Reference proteome</keyword>
<dbReference type="PANTHER" id="PTHR43441">
    <property type="entry name" value="RIBOSOMAL-PROTEIN-SERINE ACETYLTRANSFERASE"/>
    <property type="match status" value="1"/>
</dbReference>
<comment type="caution">
    <text evidence="2">The sequence shown here is derived from an EMBL/GenBank/DDBJ whole genome shotgun (WGS) entry which is preliminary data.</text>
</comment>
<dbReference type="InterPro" id="IPR016181">
    <property type="entry name" value="Acyl_CoA_acyltransferase"/>
</dbReference>
<evidence type="ECO:0000259" key="1">
    <source>
        <dbReference type="PROSITE" id="PS51186"/>
    </source>
</evidence>
<dbReference type="RefSeq" id="WP_120375624.1">
    <property type="nucleotide sequence ID" value="NZ_RCHC01000018.1"/>
</dbReference>
<dbReference type="EMBL" id="RCHC01000018">
    <property type="protein sequence ID" value="RLL19188.1"/>
    <property type="molecule type" value="Genomic_DNA"/>
</dbReference>
<dbReference type="PROSITE" id="PS51186">
    <property type="entry name" value="GNAT"/>
    <property type="match status" value="1"/>
</dbReference>
<reference evidence="2 3" key="1">
    <citation type="submission" date="2018-09" db="EMBL/GenBank/DDBJ databases">
        <title>The draft genome of Acinetobacter sp. strains.</title>
        <authorList>
            <person name="Qin J."/>
            <person name="Feng Y."/>
            <person name="Zong Z."/>
        </authorList>
    </citation>
    <scope>NUCLEOTIDE SEQUENCE [LARGE SCALE GENOMIC DNA]</scope>
    <source>
        <strain evidence="2 3">WCHAc060005</strain>
    </source>
</reference>
<organism evidence="2 3">
    <name type="scientific">Acinetobacter chengduensis</name>
    <dbReference type="NCBI Taxonomy" id="2420890"/>
    <lineage>
        <taxon>Bacteria</taxon>
        <taxon>Pseudomonadati</taxon>
        <taxon>Pseudomonadota</taxon>
        <taxon>Gammaproteobacteria</taxon>
        <taxon>Moraxellales</taxon>
        <taxon>Moraxellaceae</taxon>
        <taxon>Acinetobacter</taxon>
    </lineage>
</organism>
<gene>
    <name evidence="2" type="ORF">D9K81_14435</name>
</gene>
<proteinExistence type="predicted"/>
<dbReference type="InterPro" id="IPR000182">
    <property type="entry name" value="GNAT_dom"/>
</dbReference>
<dbReference type="InterPro" id="IPR051908">
    <property type="entry name" value="Ribosomal_N-acetyltransferase"/>
</dbReference>
<sequence>MNNDTNNNLRNADQEQGQPTVGVLVSSFDSIKPAFSSLEGRTVKLHLLSTHTLSPIQHQQIWQVVQSEPNATCWTYLPYSGFAQPEALMKVLDHNFNFVDAVHFVIETAQGVVGWVGLLNIRPEHRVIEIGNVYFSHQMKRSTSATEVLYLLLKHCFAQGYRRVEWKCDDLNAPSKKAALRFGFQYEGTFRQDRIVKGRNRDTAWFSIIDTEWPNVQLAYEAWLADTNFDAQGQQKVSLVELMPSL</sequence>
<dbReference type="PANTHER" id="PTHR43441:SF2">
    <property type="entry name" value="FAMILY ACETYLTRANSFERASE, PUTATIVE (AFU_ORTHOLOGUE AFUA_7G00850)-RELATED"/>
    <property type="match status" value="1"/>
</dbReference>